<comment type="similarity">
    <text evidence="1">Belongs to the BlaI transcriptional regulatory family.</text>
</comment>
<dbReference type="OrthoDB" id="9813987at2"/>
<evidence type="ECO:0000256" key="1">
    <source>
        <dbReference type="ARBA" id="ARBA00011046"/>
    </source>
</evidence>
<evidence type="ECO:0000313" key="5">
    <source>
        <dbReference type="EMBL" id="TDD12031.1"/>
    </source>
</evidence>
<comment type="caution">
    <text evidence="5">The sequence shown here is derived from an EMBL/GenBank/DDBJ whole genome shotgun (WGS) entry which is preliminary data.</text>
</comment>
<dbReference type="InterPro" id="IPR036388">
    <property type="entry name" value="WH-like_DNA-bd_sf"/>
</dbReference>
<dbReference type="SUPFAM" id="SSF46785">
    <property type="entry name" value="Winged helix' DNA-binding domain"/>
    <property type="match status" value="1"/>
</dbReference>
<name>A0A4R4W2E3_9ACTN</name>
<keyword evidence="2" id="KW-0805">Transcription regulation</keyword>
<dbReference type="RefSeq" id="WP_132327417.1">
    <property type="nucleotide sequence ID" value="NZ_SMKR01000319.1"/>
</dbReference>
<dbReference type="GO" id="GO:0045892">
    <property type="term" value="P:negative regulation of DNA-templated transcription"/>
    <property type="evidence" value="ECO:0007669"/>
    <property type="project" value="InterPro"/>
</dbReference>
<sequence>MVAYRSQQRGRGDLEQQVFAALAAGGRPMTTGEVRDAIGADLAYTTVMTVLARMQAKGLATRDRVGRSYAYTAVVDDAAVTAHQIHRLLDARGDRAAILTRFASGLSPEESRLLVDLLGADSEAGPA</sequence>
<gene>
    <name evidence="5" type="ORF">E1218_35540</name>
</gene>
<dbReference type="AlphaFoldDB" id="A0A4R4W2E3"/>
<dbReference type="EMBL" id="SMKR01000319">
    <property type="protein sequence ID" value="TDD12031.1"/>
    <property type="molecule type" value="Genomic_DNA"/>
</dbReference>
<accession>A0A4R4W2E3</accession>
<organism evidence="5 6">
    <name type="scientific">Kribbella turkmenica</name>
    <dbReference type="NCBI Taxonomy" id="2530375"/>
    <lineage>
        <taxon>Bacteria</taxon>
        <taxon>Bacillati</taxon>
        <taxon>Actinomycetota</taxon>
        <taxon>Actinomycetes</taxon>
        <taxon>Propionibacteriales</taxon>
        <taxon>Kribbellaceae</taxon>
        <taxon>Kribbella</taxon>
    </lineage>
</organism>
<evidence type="ECO:0000256" key="3">
    <source>
        <dbReference type="ARBA" id="ARBA00023125"/>
    </source>
</evidence>
<keyword evidence="3" id="KW-0238">DNA-binding</keyword>
<reference evidence="5 6" key="1">
    <citation type="submission" date="2019-02" db="EMBL/GenBank/DDBJ databases">
        <title>Draft genome sequences of novel Actinobacteria.</title>
        <authorList>
            <person name="Sahin N."/>
            <person name="Ay H."/>
            <person name="Saygin H."/>
        </authorList>
    </citation>
    <scope>NUCLEOTIDE SEQUENCE [LARGE SCALE GENOMIC DNA]</scope>
    <source>
        <strain evidence="5 6">16K104</strain>
    </source>
</reference>
<protein>
    <submittedName>
        <fullName evidence="5">BlaI/MecI/CopY family transcriptional regulator</fullName>
    </submittedName>
</protein>
<dbReference type="Gene3D" id="1.10.10.10">
    <property type="entry name" value="Winged helix-like DNA-binding domain superfamily/Winged helix DNA-binding domain"/>
    <property type="match status" value="1"/>
</dbReference>
<dbReference type="InterPro" id="IPR036390">
    <property type="entry name" value="WH_DNA-bd_sf"/>
</dbReference>
<proteinExistence type="inferred from homology"/>
<dbReference type="Proteomes" id="UP000295172">
    <property type="component" value="Unassembled WGS sequence"/>
</dbReference>
<dbReference type="InterPro" id="IPR005650">
    <property type="entry name" value="BlaI_family"/>
</dbReference>
<dbReference type="GO" id="GO:0003677">
    <property type="term" value="F:DNA binding"/>
    <property type="evidence" value="ECO:0007669"/>
    <property type="project" value="UniProtKB-KW"/>
</dbReference>
<keyword evidence="4" id="KW-0804">Transcription</keyword>
<evidence type="ECO:0000256" key="4">
    <source>
        <dbReference type="ARBA" id="ARBA00023163"/>
    </source>
</evidence>
<keyword evidence="6" id="KW-1185">Reference proteome</keyword>
<dbReference type="Pfam" id="PF03965">
    <property type="entry name" value="Penicillinase_R"/>
    <property type="match status" value="1"/>
</dbReference>
<evidence type="ECO:0000313" key="6">
    <source>
        <dbReference type="Proteomes" id="UP000295172"/>
    </source>
</evidence>
<evidence type="ECO:0000256" key="2">
    <source>
        <dbReference type="ARBA" id="ARBA00023015"/>
    </source>
</evidence>